<dbReference type="Proteomes" id="UP000521943">
    <property type="component" value="Unassembled WGS sequence"/>
</dbReference>
<feature type="region of interest" description="Disordered" evidence="1">
    <location>
        <begin position="1"/>
        <end position="363"/>
    </location>
</feature>
<dbReference type="EMBL" id="JACGCI010000067">
    <property type="protein sequence ID" value="KAF6748897.1"/>
    <property type="molecule type" value="Genomic_DNA"/>
</dbReference>
<protein>
    <submittedName>
        <fullName evidence="2">Uncharacterized protein</fullName>
    </submittedName>
</protein>
<feature type="compositionally biased region" description="Low complexity" evidence="1">
    <location>
        <begin position="209"/>
        <end position="219"/>
    </location>
</feature>
<name>A0A8H6HM62_9AGAR</name>
<evidence type="ECO:0000313" key="2">
    <source>
        <dbReference type="EMBL" id="KAF6748897.1"/>
    </source>
</evidence>
<evidence type="ECO:0000256" key="1">
    <source>
        <dbReference type="SAM" id="MobiDB-lite"/>
    </source>
</evidence>
<accession>A0A8H6HM62</accession>
<feature type="compositionally biased region" description="Low complexity" evidence="1">
    <location>
        <begin position="227"/>
        <end position="241"/>
    </location>
</feature>
<proteinExistence type="predicted"/>
<feature type="compositionally biased region" description="Low complexity" evidence="1">
    <location>
        <begin position="177"/>
        <end position="188"/>
    </location>
</feature>
<keyword evidence="3" id="KW-1185">Reference proteome</keyword>
<sequence length="363" mass="38048">MHRRMQDLPRVPVSEHRPVPATTTERRPTSPAATDLSSLVASPALPTFTALQPQPVPRRPHTSTSASSLSIPAVDARSGALDEITPIATRPPNASMGYSSPSTSPTHSYRRAFPLSATRTPTSLTARQPSSSSSSSYYSTAASQLSPHLSARTEGIPSLSQTHPDLLDYEHGIELLSPPSSRSESPFSVVGGASSPNLGDPTPHGTPGSTATTSAYLSLSEEDSNSDSEVNPSHRSSSSSRNDAFEFDLLSSSAPNSPQPSATYSPFSMSPFASPRLAPHSSASPPQGQMMTGTATQAQLLSLGGSGRGSVRPVSPAVSTTSTMSFSELDAESEGWSDVEGAEALDREIENVGFTRTGTLRRK</sequence>
<gene>
    <name evidence="2" type="ORF">DFP72DRAFT_914867</name>
</gene>
<feature type="compositionally biased region" description="Polar residues" evidence="1">
    <location>
        <begin position="317"/>
        <end position="326"/>
    </location>
</feature>
<feature type="compositionally biased region" description="Low complexity" evidence="1">
    <location>
        <begin position="98"/>
        <end position="107"/>
    </location>
</feature>
<reference evidence="2 3" key="1">
    <citation type="submission" date="2020-07" db="EMBL/GenBank/DDBJ databases">
        <title>Comparative genomics of pyrophilous fungi reveals a link between fire events and developmental genes.</title>
        <authorList>
            <consortium name="DOE Joint Genome Institute"/>
            <person name="Steindorff A.S."/>
            <person name="Carver A."/>
            <person name="Calhoun S."/>
            <person name="Stillman K."/>
            <person name="Liu H."/>
            <person name="Lipzen A."/>
            <person name="Pangilinan J."/>
            <person name="Labutti K."/>
            <person name="Bruns T.D."/>
            <person name="Grigoriev I.V."/>
        </authorList>
    </citation>
    <scope>NUCLEOTIDE SEQUENCE [LARGE SCALE GENOMIC DNA]</scope>
    <source>
        <strain evidence="2 3">CBS 144469</strain>
    </source>
</reference>
<feature type="compositionally biased region" description="Basic and acidic residues" evidence="1">
    <location>
        <begin position="1"/>
        <end position="28"/>
    </location>
</feature>
<evidence type="ECO:0000313" key="3">
    <source>
        <dbReference type="Proteomes" id="UP000521943"/>
    </source>
</evidence>
<comment type="caution">
    <text evidence="2">The sequence shown here is derived from an EMBL/GenBank/DDBJ whole genome shotgun (WGS) entry which is preliminary data.</text>
</comment>
<dbReference type="AlphaFoldDB" id="A0A8H6HM62"/>
<feature type="compositionally biased region" description="Low complexity" evidence="1">
    <location>
        <begin position="122"/>
        <end position="146"/>
    </location>
</feature>
<organism evidence="2 3">
    <name type="scientific">Ephemerocybe angulata</name>
    <dbReference type="NCBI Taxonomy" id="980116"/>
    <lineage>
        <taxon>Eukaryota</taxon>
        <taxon>Fungi</taxon>
        <taxon>Dikarya</taxon>
        <taxon>Basidiomycota</taxon>
        <taxon>Agaricomycotina</taxon>
        <taxon>Agaricomycetes</taxon>
        <taxon>Agaricomycetidae</taxon>
        <taxon>Agaricales</taxon>
        <taxon>Agaricineae</taxon>
        <taxon>Psathyrellaceae</taxon>
        <taxon>Ephemerocybe</taxon>
    </lineage>
</organism>
<feature type="compositionally biased region" description="Polar residues" evidence="1">
    <location>
        <begin position="354"/>
        <end position="363"/>
    </location>
</feature>
<feature type="compositionally biased region" description="Polar residues" evidence="1">
    <location>
        <begin position="31"/>
        <end position="40"/>
    </location>
</feature>
<feature type="compositionally biased region" description="Polar residues" evidence="1">
    <location>
        <begin position="281"/>
        <end position="300"/>
    </location>
</feature>
<feature type="compositionally biased region" description="Acidic residues" evidence="1">
    <location>
        <begin position="329"/>
        <end position="343"/>
    </location>
</feature>
<feature type="compositionally biased region" description="Low complexity" evidence="1">
    <location>
        <begin position="251"/>
        <end position="262"/>
    </location>
</feature>